<organism evidence="15 16">
    <name type="scientific">Daldinia eschscholtzii</name>
    <dbReference type="NCBI Taxonomy" id="292717"/>
    <lineage>
        <taxon>Eukaryota</taxon>
        <taxon>Fungi</taxon>
        <taxon>Dikarya</taxon>
        <taxon>Ascomycota</taxon>
        <taxon>Pezizomycotina</taxon>
        <taxon>Sordariomycetes</taxon>
        <taxon>Xylariomycetidae</taxon>
        <taxon>Xylariales</taxon>
        <taxon>Hypoxylaceae</taxon>
        <taxon>Daldinia</taxon>
    </lineage>
</organism>
<keyword evidence="6" id="KW-0158">Chromosome</keyword>
<evidence type="ECO:0000256" key="6">
    <source>
        <dbReference type="ARBA" id="ARBA00022454"/>
    </source>
</evidence>
<evidence type="ECO:0000256" key="13">
    <source>
        <dbReference type="ARBA" id="ARBA00025393"/>
    </source>
</evidence>
<comment type="caution">
    <text evidence="15">The sequence shown here is derived from an EMBL/GenBank/DDBJ whole genome shotgun (WGS) entry which is preliminary data.</text>
</comment>
<evidence type="ECO:0000256" key="11">
    <source>
        <dbReference type="ARBA" id="ARBA00023163"/>
    </source>
</evidence>
<sequence length="129" mass="13642">MSTADSTSAKKLKAYLKATYTNSNSSDSSISSTEAISSTTTFTLSTPLFLPESDITSHKILYLRTLRDAVSSLQDHINGELTVRMEKEAIEAAATGNGKGSGKGIAATGVDEAAEEENYGEEVVQDDEA</sequence>
<dbReference type="GO" id="GO:0008033">
    <property type="term" value="P:tRNA processing"/>
    <property type="evidence" value="ECO:0007669"/>
    <property type="project" value="UniProtKB-KW"/>
</dbReference>
<dbReference type="Proteomes" id="UP001369815">
    <property type="component" value="Unassembled WGS sequence"/>
</dbReference>
<feature type="region of interest" description="Disordered" evidence="14">
    <location>
        <begin position="93"/>
        <end position="129"/>
    </location>
</feature>
<dbReference type="GO" id="GO:0000781">
    <property type="term" value="C:chromosome, telomeric region"/>
    <property type="evidence" value="ECO:0007669"/>
    <property type="project" value="UniProtKB-SubCell"/>
</dbReference>
<comment type="function">
    <text evidence="13">Component of the EKC/KEOPS complex that is required for the formation of a threonylcarbamoyl group on adenosine at position 37 (t(6)A37) in tRNAs that read codons beginning with adenine. The complex is probably involved in the transfer of the threonylcarbamoyl moiety of threonylcarbamoyl-AMP (TC-AMP) to the N6 group of A37. GON7 likely plays a supporting role to the catalytic subunit KAE1 in the complex. The EKC/KEOPS complex also promotes both telomere uncapping and telomere elongation. The complex is required for efficient recruitment of transcriptional coactivators.</text>
</comment>
<comment type="subunit">
    <text evidence="4">Component of the EKC/KEOPS complex composed of at least BUD32, CGI121, GON7, KAE1 and PCC1; the whole complex dimerizes.</text>
</comment>
<evidence type="ECO:0000313" key="15">
    <source>
        <dbReference type="EMBL" id="KAK6955271.1"/>
    </source>
</evidence>
<evidence type="ECO:0000256" key="9">
    <source>
        <dbReference type="ARBA" id="ARBA00023015"/>
    </source>
</evidence>
<comment type="similarity">
    <text evidence="3">Belongs to the GON7 family.</text>
</comment>
<keyword evidence="12" id="KW-0539">Nucleus</keyword>
<dbReference type="AlphaFoldDB" id="A0AAX6MSW4"/>
<evidence type="ECO:0000256" key="2">
    <source>
        <dbReference type="ARBA" id="ARBA00004574"/>
    </source>
</evidence>
<proteinExistence type="inferred from homology"/>
<feature type="compositionally biased region" description="Acidic residues" evidence="14">
    <location>
        <begin position="112"/>
        <end position="129"/>
    </location>
</feature>
<dbReference type="GO" id="GO:0005634">
    <property type="term" value="C:nucleus"/>
    <property type="evidence" value="ECO:0007669"/>
    <property type="project" value="UniProtKB-SubCell"/>
</dbReference>
<keyword evidence="7" id="KW-0819">tRNA processing</keyword>
<protein>
    <recommendedName>
        <fullName evidence="5">EKC/KEOPS complex subunit GON7</fullName>
    </recommendedName>
</protein>
<dbReference type="EMBL" id="JBANMG010000003">
    <property type="protein sequence ID" value="KAK6955271.1"/>
    <property type="molecule type" value="Genomic_DNA"/>
</dbReference>
<evidence type="ECO:0000256" key="5">
    <source>
        <dbReference type="ARBA" id="ARBA00019746"/>
    </source>
</evidence>
<name>A0AAX6MSW4_9PEZI</name>
<evidence type="ECO:0000256" key="10">
    <source>
        <dbReference type="ARBA" id="ARBA00023159"/>
    </source>
</evidence>
<dbReference type="Pfam" id="PF08738">
    <property type="entry name" value="Gon7"/>
    <property type="match status" value="1"/>
</dbReference>
<keyword evidence="8" id="KW-0779">Telomere</keyword>
<evidence type="ECO:0000256" key="7">
    <source>
        <dbReference type="ARBA" id="ARBA00022694"/>
    </source>
</evidence>
<keyword evidence="10" id="KW-0010">Activator</keyword>
<keyword evidence="9" id="KW-0805">Transcription regulation</keyword>
<evidence type="ECO:0000256" key="12">
    <source>
        <dbReference type="ARBA" id="ARBA00023242"/>
    </source>
</evidence>
<evidence type="ECO:0000313" key="16">
    <source>
        <dbReference type="Proteomes" id="UP001369815"/>
    </source>
</evidence>
<reference evidence="15 16" key="1">
    <citation type="journal article" date="2024" name="Front Chem Biol">
        <title>Unveiling the potential of Daldinia eschscholtzii MFLUCC 19-0629 through bioactivity and bioinformatics studies for enhanced sustainable agriculture production.</title>
        <authorList>
            <person name="Brooks S."/>
            <person name="Weaver J.A."/>
            <person name="Klomchit A."/>
            <person name="Alharthi S.A."/>
            <person name="Onlamun T."/>
            <person name="Nurani R."/>
            <person name="Vong T.K."/>
            <person name="Alberti F."/>
            <person name="Greco C."/>
        </authorList>
    </citation>
    <scope>NUCLEOTIDE SEQUENCE [LARGE SCALE GENOMIC DNA]</scope>
    <source>
        <strain evidence="15">MFLUCC 19-0629</strain>
    </source>
</reference>
<dbReference type="InterPro" id="IPR014849">
    <property type="entry name" value="EKC/KEOPS_Gon7"/>
</dbReference>
<gene>
    <name evidence="15" type="ORF">Daesc_002903</name>
</gene>
<accession>A0AAX6MSW4</accession>
<evidence type="ECO:0000256" key="14">
    <source>
        <dbReference type="SAM" id="MobiDB-lite"/>
    </source>
</evidence>
<evidence type="ECO:0000256" key="1">
    <source>
        <dbReference type="ARBA" id="ARBA00004123"/>
    </source>
</evidence>
<evidence type="ECO:0000256" key="3">
    <source>
        <dbReference type="ARBA" id="ARBA00008529"/>
    </source>
</evidence>
<evidence type="ECO:0000256" key="8">
    <source>
        <dbReference type="ARBA" id="ARBA00022895"/>
    </source>
</evidence>
<keyword evidence="11" id="KW-0804">Transcription</keyword>
<comment type="subcellular location">
    <subcellularLocation>
        <location evidence="2">Chromosome</location>
        <location evidence="2">Telomere</location>
    </subcellularLocation>
    <subcellularLocation>
        <location evidence="1">Nucleus</location>
    </subcellularLocation>
</comment>
<keyword evidence="16" id="KW-1185">Reference proteome</keyword>
<evidence type="ECO:0000256" key="4">
    <source>
        <dbReference type="ARBA" id="ARBA00011534"/>
    </source>
</evidence>